<evidence type="ECO:0000313" key="3">
    <source>
        <dbReference type="EMBL" id="KAF5352278.1"/>
    </source>
</evidence>
<gene>
    <name evidence="3" type="ORF">D9758_011976</name>
</gene>
<dbReference type="InterPro" id="IPR007312">
    <property type="entry name" value="Phosphoesterase"/>
</dbReference>
<feature type="signal peptide" evidence="2">
    <location>
        <begin position="1"/>
        <end position="24"/>
    </location>
</feature>
<evidence type="ECO:0008006" key="5">
    <source>
        <dbReference type="Google" id="ProtNLM"/>
    </source>
</evidence>
<evidence type="ECO:0000256" key="1">
    <source>
        <dbReference type="ARBA" id="ARBA00022801"/>
    </source>
</evidence>
<keyword evidence="1" id="KW-0378">Hydrolase</keyword>
<name>A0A8H5D312_9AGAR</name>
<dbReference type="InterPro" id="IPR017850">
    <property type="entry name" value="Alkaline_phosphatase_core_sf"/>
</dbReference>
<dbReference type="Pfam" id="PF04185">
    <property type="entry name" value="Phosphoesterase"/>
    <property type="match status" value="1"/>
</dbReference>
<dbReference type="PANTHER" id="PTHR31956">
    <property type="entry name" value="NON-SPECIFIC PHOSPHOLIPASE C4-RELATED"/>
    <property type="match status" value="1"/>
</dbReference>
<proteinExistence type="predicted"/>
<keyword evidence="2" id="KW-0732">Signal</keyword>
<dbReference type="CDD" id="cd16014">
    <property type="entry name" value="PLC"/>
    <property type="match status" value="1"/>
</dbReference>
<dbReference type="PANTHER" id="PTHR31956:SF1">
    <property type="entry name" value="NON-SPECIFIC PHOSPHOLIPASE C1"/>
    <property type="match status" value="1"/>
</dbReference>
<keyword evidence="4" id="KW-1185">Reference proteome</keyword>
<sequence length="677" mass="73482">MPGISSVLGAIAVIIAHSVYPSYAASLADVEHIVLFMQENRAFDHYFGTLAGVRGFKDPNVQINPDGRSTFFQTVNSHLSNVTDHLLPFYLNDAGGEFVNGTQCMVAGSNSWGANQAALASGQNNMWAIGNSPYAVGYFKRQDLPVHFAAADAWTVGDMYQEGVIASTDPNRDIWQSGSINIPGGNVNSSMGPILDNNESPGCSSLTFTAENGTTLRTPKVYSCYPYDWKTVPEYLQDAGISWKEYQAVQNFGDNPLPDFVVYQDLAATNESDPLVQRGLAMSGSGNWQGGLDDFKRDAAAGTLPAVSYYIGPEELSEHQPNLPRDGGWLWKEMIDAVVSSPKYDKTVLIISFDETGGWGDHVVPFHSPENTPGEWIIASFLPSFFSLASHSYDVLSKNPFTSNNTFAGPGFRLPFVVISPWTRGGNVFTEPADHISQILFLEQWAAARGTPFISAEVNDWRREHMSNLTGMFDWDHPDTGSVELPFTQMPHSDAITSLLDGPTNCERLFEGSIQPPIPYGKQTEEGSLITEQGFKTVRGYLTEGRYLVIESGNSALSVGTDNTTLVTTNASEDKFNKPSQRFVVHATDPSDASANTFRISAGPDFDGDSTMYIRVSPQLGFGPVDEGAVFGITFLGGSAGYLFQEQGSGKFLSLEGGAVSLLDEAGEGLKLFSVTF</sequence>
<comment type="caution">
    <text evidence="3">The sequence shown here is derived from an EMBL/GenBank/DDBJ whole genome shotgun (WGS) entry which is preliminary data.</text>
</comment>
<accession>A0A8H5D312</accession>
<protein>
    <recommendedName>
        <fullName evidence="5">Non-hemolytic phospholipase C</fullName>
    </recommendedName>
</protein>
<dbReference type="OrthoDB" id="5135119at2759"/>
<evidence type="ECO:0000256" key="2">
    <source>
        <dbReference type="SAM" id="SignalP"/>
    </source>
</evidence>
<organism evidence="3 4">
    <name type="scientific">Tetrapyrgos nigripes</name>
    <dbReference type="NCBI Taxonomy" id="182062"/>
    <lineage>
        <taxon>Eukaryota</taxon>
        <taxon>Fungi</taxon>
        <taxon>Dikarya</taxon>
        <taxon>Basidiomycota</taxon>
        <taxon>Agaricomycotina</taxon>
        <taxon>Agaricomycetes</taxon>
        <taxon>Agaricomycetidae</taxon>
        <taxon>Agaricales</taxon>
        <taxon>Marasmiineae</taxon>
        <taxon>Marasmiaceae</taxon>
        <taxon>Tetrapyrgos</taxon>
    </lineage>
</organism>
<evidence type="ECO:0000313" key="4">
    <source>
        <dbReference type="Proteomes" id="UP000559256"/>
    </source>
</evidence>
<dbReference type="EMBL" id="JAACJM010000066">
    <property type="protein sequence ID" value="KAF5352278.1"/>
    <property type="molecule type" value="Genomic_DNA"/>
</dbReference>
<reference evidence="3 4" key="1">
    <citation type="journal article" date="2020" name="ISME J.">
        <title>Uncovering the hidden diversity of litter-decomposition mechanisms in mushroom-forming fungi.</title>
        <authorList>
            <person name="Floudas D."/>
            <person name="Bentzer J."/>
            <person name="Ahren D."/>
            <person name="Johansson T."/>
            <person name="Persson P."/>
            <person name="Tunlid A."/>
        </authorList>
    </citation>
    <scope>NUCLEOTIDE SEQUENCE [LARGE SCALE GENOMIC DNA]</scope>
    <source>
        <strain evidence="3 4">CBS 291.85</strain>
    </source>
</reference>
<dbReference type="GO" id="GO:0042578">
    <property type="term" value="F:phosphoric ester hydrolase activity"/>
    <property type="evidence" value="ECO:0007669"/>
    <property type="project" value="UniProtKB-ARBA"/>
</dbReference>
<feature type="chain" id="PRO_5034447268" description="Non-hemolytic phospholipase C" evidence="2">
    <location>
        <begin position="25"/>
        <end position="677"/>
    </location>
</feature>
<dbReference type="Proteomes" id="UP000559256">
    <property type="component" value="Unassembled WGS sequence"/>
</dbReference>
<dbReference type="AlphaFoldDB" id="A0A8H5D312"/>
<dbReference type="Gene3D" id="3.40.720.10">
    <property type="entry name" value="Alkaline Phosphatase, subunit A"/>
    <property type="match status" value="2"/>
</dbReference>